<dbReference type="PANTHER" id="PTHR42693:SF43">
    <property type="entry name" value="BLL2667 PROTEIN"/>
    <property type="match status" value="1"/>
</dbReference>
<gene>
    <name evidence="8" type="ORF">HPT29_021335</name>
</gene>
<dbReference type="InterPro" id="IPR050738">
    <property type="entry name" value="Sulfatase"/>
</dbReference>
<dbReference type="Gene3D" id="3.30.1120.10">
    <property type="match status" value="1"/>
</dbReference>
<dbReference type="InterPro" id="IPR024607">
    <property type="entry name" value="Sulfatase_CS"/>
</dbReference>
<comment type="similarity">
    <text evidence="1">Belongs to the sulfatase family.</text>
</comment>
<keyword evidence="4" id="KW-0106">Calcium</keyword>
<dbReference type="Pfam" id="PF00884">
    <property type="entry name" value="Sulfatase"/>
    <property type="match status" value="1"/>
</dbReference>
<dbReference type="CDD" id="cd16025">
    <property type="entry name" value="PAS_like"/>
    <property type="match status" value="1"/>
</dbReference>
<feature type="region of interest" description="Disordered" evidence="5">
    <location>
        <begin position="23"/>
        <end position="70"/>
    </location>
</feature>
<protein>
    <submittedName>
        <fullName evidence="8">Arylsulfatase</fullName>
    </submittedName>
</protein>
<feature type="signal peptide" evidence="6">
    <location>
        <begin position="1"/>
        <end position="23"/>
    </location>
</feature>
<dbReference type="InterPro" id="IPR013320">
    <property type="entry name" value="ConA-like_dom_sf"/>
</dbReference>
<evidence type="ECO:0000256" key="4">
    <source>
        <dbReference type="ARBA" id="ARBA00022837"/>
    </source>
</evidence>
<dbReference type="EMBL" id="CP102845">
    <property type="protein sequence ID" value="UVF18982.1"/>
    <property type="molecule type" value="Genomic_DNA"/>
</dbReference>
<dbReference type="InterPro" id="IPR000917">
    <property type="entry name" value="Sulfatase_N"/>
</dbReference>
<evidence type="ECO:0000256" key="3">
    <source>
        <dbReference type="ARBA" id="ARBA00022801"/>
    </source>
</evidence>
<keyword evidence="9" id="KW-1185">Reference proteome</keyword>
<feature type="chain" id="PRO_5045228804" evidence="6">
    <location>
        <begin position="24"/>
        <end position="799"/>
    </location>
</feature>
<dbReference type="SUPFAM" id="SSF49899">
    <property type="entry name" value="Concanavalin A-like lectins/glucanases"/>
    <property type="match status" value="1"/>
</dbReference>
<accession>A0ABY5RT58</accession>
<evidence type="ECO:0000313" key="8">
    <source>
        <dbReference type="EMBL" id="UVF18982.1"/>
    </source>
</evidence>
<dbReference type="Proteomes" id="UP001017257">
    <property type="component" value="Chromosome"/>
</dbReference>
<proteinExistence type="inferred from homology"/>
<dbReference type="Gene3D" id="3.40.720.10">
    <property type="entry name" value="Alkaline Phosphatase, subunit A"/>
    <property type="match status" value="1"/>
</dbReference>
<feature type="compositionally biased region" description="Polar residues" evidence="5">
    <location>
        <begin position="23"/>
        <end position="40"/>
    </location>
</feature>
<reference evidence="8" key="1">
    <citation type="submission" date="2022-08" db="EMBL/GenBank/DDBJ databases">
        <title>Microvirga terrae sp. nov., isolated from soil.</title>
        <authorList>
            <person name="Kim K.H."/>
            <person name="Seo Y.L."/>
            <person name="Kim J.M."/>
            <person name="Lee J.K."/>
            <person name="Han D.M."/>
            <person name="Jeon C.O."/>
        </authorList>
    </citation>
    <scope>NUCLEOTIDE SEQUENCE</scope>
    <source>
        <strain evidence="8">R24</strain>
    </source>
</reference>
<evidence type="ECO:0000256" key="1">
    <source>
        <dbReference type="ARBA" id="ARBA00008779"/>
    </source>
</evidence>
<evidence type="ECO:0000313" key="9">
    <source>
        <dbReference type="Proteomes" id="UP001017257"/>
    </source>
</evidence>
<dbReference type="SUPFAM" id="SSF53649">
    <property type="entry name" value="Alkaline phosphatase-like"/>
    <property type="match status" value="1"/>
</dbReference>
<sequence>MKAMSLALALTTASVLTISAAQAQQTTGTSGSPDATTTIDGRQLPPPPPRFGGTIRESAKDSKPWWPPRVVPPKGAPNVLLVLTDNQGYGVSGTFGGVIPTPALDRIANGGLRYTQFNSTALCSPTRAALITGRNHHSVGFGIVTELSTGYPGYNSIIGPESATIGTIRRDNGYATSWFGKNHNTPAFQYSIAGPFDQWPSGMGFDYFYGFMGGESDQWEPFLFKDHTQIFPWVGKPDYNLTTDMADEAIKYLNGLNAVAPEMPFFLYYAPGAAHDPHQPKAEWIDKFKGKFDMGWYALREQIFANQKRLGVIPENAQLTPWPDALPKWDTLSADEKKLFARQAEVFAGYSAYADYEIGRVIQAIDDLGKLDNTLVIYIFGDNGTSPEGTTRGTPNQYTAFNGILDVPVAEQLKYYDQWGSATTYPHMAVQWAWAFDTPFKWTKEIASHFGGTRQGMAIAWPSRSKDAGGIRSQFHHVIDVVPTILEAAGIEAPQIVDGIAQKPIEGVSMAYTWDRANADAPSTRHTQYFEITANRGLYHDGWYAATTPPVAPWVLNTPRPPVNEYKWELYDLTKDYSQANDLAAQMPDKLKELQALFIEEAAKYQVLPLDNTQFQRAITPRPSATAGKTDFTYSGVNLGIPLSDAPSVLNRSFTITADVDVPDGGDGMIATQGGRWGGFGLYLHKGKPVFNYNGLMLARFRAEGSQPLSAGKHTIVFDFTYDGPGLAKSGTGVLKVDGNDVATVKMPKTIPLLCPVDETFDIGADLRTGVNDADYQVPFAFNGKINKLNLKLEPVRLD</sequence>
<dbReference type="InterPro" id="IPR017850">
    <property type="entry name" value="Alkaline_phosphatase_core_sf"/>
</dbReference>
<organism evidence="8 9">
    <name type="scientific">Microvirga terrae</name>
    <dbReference type="NCBI Taxonomy" id="2740529"/>
    <lineage>
        <taxon>Bacteria</taxon>
        <taxon>Pseudomonadati</taxon>
        <taxon>Pseudomonadota</taxon>
        <taxon>Alphaproteobacteria</taxon>
        <taxon>Hyphomicrobiales</taxon>
        <taxon>Methylobacteriaceae</taxon>
        <taxon>Microvirga</taxon>
    </lineage>
</organism>
<keyword evidence="3" id="KW-0378">Hydrolase</keyword>
<evidence type="ECO:0000256" key="6">
    <source>
        <dbReference type="SAM" id="SignalP"/>
    </source>
</evidence>
<dbReference type="PROSITE" id="PS00523">
    <property type="entry name" value="SULFATASE_1"/>
    <property type="match status" value="1"/>
</dbReference>
<keyword evidence="6" id="KW-0732">Signal</keyword>
<keyword evidence="2" id="KW-0479">Metal-binding</keyword>
<feature type="domain" description="Sulfatase N-terminal" evidence="7">
    <location>
        <begin position="77"/>
        <end position="491"/>
    </location>
</feature>
<evidence type="ECO:0000259" key="7">
    <source>
        <dbReference type="Pfam" id="PF00884"/>
    </source>
</evidence>
<name>A0ABY5RT58_9HYPH</name>
<evidence type="ECO:0000256" key="2">
    <source>
        <dbReference type="ARBA" id="ARBA00022723"/>
    </source>
</evidence>
<evidence type="ECO:0000256" key="5">
    <source>
        <dbReference type="SAM" id="MobiDB-lite"/>
    </source>
</evidence>
<dbReference type="PANTHER" id="PTHR42693">
    <property type="entry name" value="ARYLSULFATASE FAMILY MEMBER"/>
    <property type="match status" value="1"/>
</dbReference>